<keyword evidence="2" id="KW-1133">Transmembrane helix</keyword>
<dbReference type="OrthoDB" id="5989513at2759"/>
<reference evidence="3" key="1">
    <citation type="submission" date="2020-05" db="UniProtKB">
        <authorList>
            <consortium name="EnsemblMetazoa"/>
        </authorList>
    </citation>
    <scope>IDENTIFICATION</scope>
    <source>
        <strain evidence="3">USDA</strain>
    </source>
</reference>
<feature type="compositionally biased region" description="Basic and acidic residues" evidence="1">
    <location>
        <begin position="237"/>
        <end position="246"/>
    </location>
</feature>
<dbReference type="AlphaFoldDB" id="A0A1I8Q8E5"/>
<feature type="transmembrane region" description="Helical" evidence="2">
    <location>
        <begin position="83"/>
        <end position="104"/>
    </location>
</feature>
<protein>
    <submittedName>
        <fullName evidence="3">Uncharacterized protein</fullName>
    </submittedName>
</protein>
<keyword evidence="4" id="KW-1185">Reference proteome</keyword>
<dbReference type="Proteomes" id="UP000095300">
    <property type="component" value="Unassembled WGS sequence"/>
</dbReference>
<feature type="compositionally biased region" description="Polar residues" evidence="1">
    <location>
        <begin position="267"/>
        <end position="315"/>
    </location>
</feature>
<accession>A0A1I8Q8E5</accession>
<feature type="compositionally biased region" description="Low complexity" evidence="1">
    <location>
        <begin position="328"/>
        <end position="340"/>
    </location>
</feature>
<evidence type="ECO:0000256" key="1">
    <source>
        <dbReference type="SAM" id="MobiDB-lite"/>
    </source>
</evidence>
<feature type="compositionally biased region" description="Polar residues" evidence="1">
    <location>
        <begin position="205"/>
        <end position="219"/>
    </location>
</feature>
<evidence type="ECO:0000313" key="3">
    <source>
        <dbReference type="EnsemblMetazoa" id="SCAU014841-PB"/>
    </source>
</evidence>
<sequence>MKPLEEYMLFTKSGADNITVINPQGVRSAQCVAKFDITEQPSQEPMVNVSMKAENWVDDPPLRIPYVAKYVYDVSTKEDSTQVVFITLTSLFVIIVICCLIEVYRSHLAYKRRIERETDEDIIWSKERATKMHESPGVGGQPYVYKALPAEEKKPGTGAPLVGILKNGSIKRNGDLPPTHVDTPIREEDEEETNNKDEQHKKQEQSQTPSKEVNETPKSNGKGEENKEAGASTSTEPPKETTKDLESNLTQTTKPEDLPKTTTTPTSNATSQPEDSSAAKSQSPLKNGTASTADEPISNSSPTEPLIQQTTTQSPAAEADVRENGLKTSSSASTLDQSTSPIEQETSERRKPNPILRTQSVQRPKRKGSVSFNIPESDDSQPNSNKTPSTTNGRDEEASPPEPQVVEIANVPVQTFVANRPNPQAPITPAFIDDRNRQFSNPISYLGGPLMRPRNRSSIDSILSLD</sequence>
<organism evidence="3 4">
    <name type="scientific">Stomoxys calcitrans</name>
    <name type="common">Stable fly</name>
    <name type="synonym">Conops calcitrans</name>
    <dbReference type="NCBI Taxonomy" id="35570"/>
    <lineage>
        <taxon>Eukaryota</taxon>
        <taxon>Metazoa</taxon>
        <taxon>Ecdysozoa</taxon>
        <taxon>Arthropoda</taxon>
        <taxon>Hexapoda</taxon>
        <taxon>Insecta</taxon>
        <taxon>Pterygota</taxon>
        <taxon>Neoptera</taxon>
        <taxon>Endopterygota</taxon>
        <taxon>Diptera</taxon>
        <taxon>Brachycera</taxon>
        <taxon>Muscomorpha</taxon>
        <taxon>Muscoidea</taxon>
        <taxon>Muscidae</taxon>
        <taxon>Stomoxys</taxon>
    </lineage>
</organism>
<gene>
    <name evidence="3" type="primary">106093786</name>
</gene>
<feature type="compositionally biased region" description="Basic and acidic residues" evidence="1">
    <location>
        <begin position="193"/>
        <end position="204"/>
    </location>
</feature>
<feature type="compositionally biased region" description="Polar residues" evidence="1">
    <location>
        <begin position="370"/>
        <end position="392"/>
    </location>
</feature>
<dbReference type="EnsemblMetazoa" id="SCAU014841-RB">
    <property type="protein sequence ID" value="SCAU014841-PB"/>
    <property type="gene ID" value="SCAU014841"/>
</dbReference>
<feature type="region of interest" description="Disordered" evidence="1">
    <location>
        <begin position="167"/>
        <end position="406"/>
    </location>
</feature>
<proteinExistence type="predicted"/>
<evidence type="ECO:0000256" key="2">
    <source>
        <dbReference type="SAM" id="Phobius"/>
    </source>
</evidence>
<keyword evidence="2" id="KW-0812">Transmembrane</keyword>
<dbReference type="STRING" id="35570.A0A1I8Q8E5"/>
<dbReference type="VEuPathDB" id="VectorBase:SCAU014841"/>
<evidence type="ECO:0000313" key="4">
    <source>
        <dbReference type="Proteomes" id="UP000095300"/>
    </source>
</evidence>
<name>A0A1I8Q8E5_STOCA</name>
<keyword evidence="2" id="KW-0472">Membrane</keyword>